<organism evidence="6 7">
    <name type="scientific">Centaurea solstitialis</name>
    <name type="common">yellow star-thistle</name>
    <dbReference type="NCBI Taxonomy" id="347529"/>
    <lineage>
        <taxon>Eukaryota</taxon>
        <taxon>Viridiplantae</taxon>
        <taxon>Streptophyta</taxon>
        <taxon>Embryophyta</taxon>
        <taxon>Tracheophyta</taxon>
        <taxon>Spermatophyta</taxon>
        <taxon>Magnoliopsida</taxon>
        <taxon>eudicotyledons</taxon>
        <taxon>Gunneridae</taxon>
        <taxon>Pentapetalae</taxon>
        <taxon>asterids</taxon>
        <taxon>campanulids</taxon>
        <taxon>Asterales</taxon>
        <taxon>Asteraceae</taxon>
        <taxon>Carduoideae</taxon>
        <taxon>Cardueae</taxon>
        <taxon>Centaureinae</taxon>
        <taxon>Centaurea</taxon>
    </lineage>
</organism>
<keyword evidence="7" id="KW-1185">Reference proteome</keyword>
<dbReference type="FunFam" id="3.30.460.10:FF:000019">
    <property type="entry name" value="tRNA nucleotidyltransferase cca2"/>
    <property type="match status" value="1"/>
</dbReference>
<dbReference type="GO" id="GO:0005739">
    <property type="term" value="C:mitochondrion"/>
    <property type="evidence" value="ECO:0007669"/>
    <property type="project" value="UniProtKB-ARBA"/>
</dbReference>
<dbReference type="InterPro" id="IPR002646">
    <property type="entry name" value="PolA_pol_head_dom"/>
</dbReference>
<dbReference type="Proteomes" id="UP001172457">
    <property type="component" value="Chromosome 2"/>
</dbReference>
<keyword evidence="2 4" id="KW-0808">Transferase</keyword>
<evidence type="ECO:0000313" key="6">
    <source>
        <dbReference type="EMBL" id="KAJ9562445.1"/>
    </source>
</evidence>
<keyword evidence="3 4" id="KW-0694">RNA-binding</keyword>
<dbReference type="GO" id="GO:0003723">
    <property type="term" value="F:RNA binding"/>
    <property type="evidence" value="ECO:0007669"/>
    <property type="project" value="UniProtKB-KW"/>
</dbReference>
<dbReference type="GO" id="GO:0001680">
    <property type="term" value="P:tRNA 3'-terminal CCA addition"/>
    <property type="evidence" value="ECO:0007669"/>
    <property type="project" value="TreeGrafter"/>
</dbReference>
<evidence type="ECO:0000256" key="4">
    <source>
        <dbReference type="RuleBase" id="RU003953"/>
    </source>
</evidence>
<dbReference type="SUPFAM" id="SSF81301">
    <property type="entry name" value="Nucleotidyltransferase"/>
    <property type="match status" value="1"/>
</dbReference>
<dbReference type="Gene3D" id="3.30.460.10">
    <property type="entry name" value="Beta Polymerase, domain 2"/>
    <property type="match status" value="1"/>
</dbReference>
<dbReference type="SUPFAM" id="SSF81891">
    <property type="entry name" value="Poly A polymerase C-terminal region-like"/>
    <property type="match status" value="1"/>
</dbReference>
<reference evidence="6" key="1">
    <citation type="submission" date="2023-03" db="EMBL/GenBank/DDBJ databases">
        <title>Chromosome-scale reference genome and RAD-based genetic map of yellow starthistle (Centaurea solstitialis) reveal putative structural variation and QTLs associated with invader traits.</title>
        <authorList>
            <person name="Reatini B."/>
            <person name="Cang F.A."/>
            <person name="Jiang Q."/>
            <person name="Mckibben M.T.W."/>
            <person name="Barker M.S."/>
            <person name="Rieseberg L.H."/>
            <person name="Dlugosch K.M."/>
        </authorList>
    </citation>
    <scope>NUCLEOTIDE SEQUENCE</scope>
    <source>
        <strain evidence="6">CAN-66</strain>
        <tissue evidence="6">Leaf</tissue>
    </source>
</reference>
<sequence length="529" mass="61104">MSKTNGTLLGSPPLMVRETIDLTDMEKKIFDRLLQVLSHFNLETQLRVAGGWVRDKLLGKECHDIDIALDNMLGREFCEKVEEYLIFTGEDMRSFHVIKSNPNKSKHLETAKMRLFDVSIDFVNLRSEDYVENSRIPTMRFGSAEQDAYRRDLTINSLFYNINTCLVEDFTGRGLDDLRTGKIVTPLPPKKTFLDDPLRVLRAIRFSDRFEFEMVEELKAAAKENDVKSAISDKISRERVGKEVDPMVSGNQPAKAMGYISELGLFWVVFTPPPNCEPPISKDLDRVCVRCMEAGLRLMNKIGRRFTNEQRRLYLYASLFLPLRKTVYKDDKGKMLPFSDHVFLDSLKLKASYADGVTMLHKAVEKFLILIPFVSSNSNLNEVTQIPEINWEPEIIDVPVKLKSRILLGLLLKEIKDLWRVALVISTLLYKESIVDQEILKLEESKDLFMEVEQEILKLDLEKIWENWKMKPLINGNEIMRVLGLEKGGPVVGEWERKLVQWQLAYPSGGEVECVDWMMRETQLKRART</sequence>
<evidence type="ECO:0000256" key="1">
    <source>
        <dbReference type="ARBA" id="ARBA00007265"/>
    </source>
</evidence>
<dbReference type="GO" id="GO:0052927">
    <property type="term" value="F:CC tRNA cytidylyltransferase activity"/>
    <property type="evidence" value="ECO:0007669"/>
    <property type="project" value="TreeGrafter"/>
</dbReference>
<comment type="caution">
    <text evidence="6">The sequence shown here is derived from an EMBL/GenBank/DDBJ whole genome shotgun (WGS) entry which is preliminary data.</text>
</comment>
<feature type="domain" description="Poly A polymerase head" evidence="5">
    <location>
        <begin position="46"/>
        <end position="183"/>
    </location>
</feature>
<evidence type="ECO:0000256" key="2">
    <source>
        <dbReference type="ARBA" id="ARBA00022679"/>
    </source>
</evidence>
<evidence type="ECO:0000313" key="7">
    <source>
        <dbReference type="Proteomes" id="UP001172457"/>
    </source>
</evidence>
<dbReference type="PANTHER" id="PTHR13734:SF5">
    <property type="entry name" value="CCA TRNA NUCLEOTIDYLTRANSFERASE, MITOCHONDRIAL"/>
    <property type="match status" value="1"/>
</dbReference>
<dbReference type="CDD" id="cd05398">
    <property type="entry name" value="NT_ClassII-CCAase"/>
    <property type="match status" value="1"/>
</dbReference>
<dbReference type="GO" id="GO:0052929">
    <property type="term" value="F:ATP:3'-cytidine-cytidine-tRNA adenylyltransferase activity"/>
    <property type="evidence" value="ECO:0007669"/>
    <property type="project" value="TreeGrafter"/>
</dbReference>
<dbReference type="AlphaFoldDB" id="A0AA38WQY6"/>
<accession>A0AA38WQY6</accession>
<protein>
    <recommendedName>
        <fullName evidence="5">Poly A polymerase head domain-containing protein</fullName>
    </recommendedName>
</protein>
<comment type="similarity">
    <text evidence="1 4">Belongs to the tRNA nucleotidyltransferase/poly(A) polymerase family.</text>
</comment>
<evidence type="ECO:0000259" key="5">
    <source>
        <dbReference type="Pfam" id="PF01743"/>
    </source>
</evidence>
<name>A0AA38WQY6_9ASTR</name>
<dbReference type="Pfam" id="PF01743">
    <property type="entry name" value="PolyA_pol"/>
    <property type="match status" value="1"/>
</dbReference>
<dbReference type="PANTHER" id="PTHR13734">
    <property type="entry name" value="TRNA-NUCLEOTIDYLTRANSFERASE"/>
    <property type="match status" value="1"/>
</dbReference>
<dbReference type="Gene3D" id="1.10.3090.10">
    <property type="entry name" value="cca-adding enzyme, domain 2"/>
    <property type="match status" value="1"/>
</dbReference>
<dbReference type="InterPro" id="IPR043519">
    <property type="entry name" value="NT_sf"/>
</dbReference>
<gene>
    <name evidence="6" type="ORF">OSB04_007605</name>
</gene>
<dbReference type="EMBL" id="JARYMX010000002">
    <property type="protein sequence ID" value="KAJ9562445.1"/>
    <property type="molecule type" value="Genomic_DNA"/>
</dbReference>
<proteinExistence type="inferred from homology"/>
<evidence type="ECO:0000256" key="3">
    <source>
        <dbReference type="ARBA" id="ARBA00022884"/>
    </source>
</evidence>